<dbReference type="PROSITE" id="PS50106">
    <property type="entry name" value="PDZ"/>
    <property type="match status" value="1"/>
</dbReference>
<dbReference type="InterPro" id="IPR036034">
    <property type="entry name" value="PDZ_sf"/>
</dbReference>
<protein>
    <submittedName>
        <fullName evidence="8">S41 family peptidase</fullName>
    </submittedName>
</protein>
<dbReference type="Proteomes" id="UP000426246">
    <property type="component" value="Chromosome"/>
</dbReference>
<dbReference type="Gene3D" id="3.90.226.10">
    <property type="entry name" value="2-enoyl-CoA Hydratase, Chain A, domain 1"/>
    <property type="match status" value="1"/>
</dbReference>
<keyword evidence="4 5" id="KW-0720">Serine protease</keyword>
<dbReference type="GO" id="GO:0004175">
    <property type="term" value="F:endopeptidase activity"/>
    <property type="evidence" value="ECO:0007669"/>
    <property type="project" value="TreeGrafter"/>
</dbReference>
<evidence type="ECO:0000313" key="8">
    <source>
        <dbReference type="EMBL" id="QGQ95626.1"/>
    </source>
</evidence>
<proteinExistence type="inferred from homology"/>
<dbReference type="RefSeq" id="WP_155700663.1">
    <property type="nucleotide sequence ID" value="NZ_CP034235.1"/>
</dbReference>
<keyword evidence="2 5" id="KW-0645">Protease</keyword>
<dbReference type="OrthoDB" id="9812068at2"/>
<reference evidence="9" key="1">
    <citation type="submission" date="2018-11" db="EMBL/GenBank/DDBJ databases">
        <title>Complete genome sequence of Paenibacillus sp. ML311-T8.</title>
        <authorList>
            <person name="Nam Y.-D."/>
            <person name="Kang J."/>
            <person name="Chung W.-H."/>
            <person name="Park Y.S."/>
        </authorList>
    </citation>
    <scope>NUCLEOTIDE SEQUENCE [LARGE SCALE GENOMIC DNA]</scope>
    <source>
        <strain evidence="9">ML311-T8</strain>
    </source>
</reference>
<dbReference type="Pfam" id="PF22694">
    <property type="entry name" value="CtpB_N-like"/>
    <property type="match status" value="1"/>
</dbReference>
<name>A0A6B8RJP4_9BACL</name>
<comment type="similarity">
    <text evidence="1 5">Belongs to the peptidase S41A family.</text>
</comment>
<dbReference type="InterPro" id="IPR004447">
    <property type="entry name" value="Peptidase_S41A"/>
</dbReference>
<dbReference type="GO" id="GO:0008236">
    <property type="term" value="F:serine-type peptidase activity"/>
    <property type="evidence" value="ECO:0007669"/>
    <property type="project" value="UniProtKB-KW"/>
</dbReference>
<dbReference type="InterPro" id="IPR029045">
    <property type="entry name" value="ClpP/crotonase-like_dom_sf"/>
</dbReference>
<dbReference type="KEGG" id="ppsc:EHS13_12400"/>
<organism evidence="8 9">
    <name type="scientific">Paenibacillus psychroresistens</name>
    <dbReference type="NCBI Taxonomy" id="1778678"/>
    <lineage>
        <taxon>Bacteria</taxon>
        <taxon>Bacillati</taxon>
        <taxon>Bacillota</taxon>
        <taxon>Bacilli</taxon>
        <taxon>Bacillales</taxon>
        <taxon>Paenibacillaceae</taxon>
        <taxon>Paenibacillus</taxon>
    </lineage>
</organism>
<dbReference type="GO" id="GO:0007165">
    <property type="term" value="P:signal transduction"/>
    <property type="evidence" value="ECO:0007669"/>
    <property type="project" value="TreeGrafter"/>
</dbReference>
<dbReference type="SMART" id="SM00245">
    <property type="entry name" value="TSPc"/>
    <property type="match status" value="1"/>
</dbReference>
<feature type="signal peptide" evidence="6">
    <location>
        <begin position="1"/>
        <end position="28"/>
    </location>
</feature>
<evidence type="ECO:0000256" key="1">
    <source>
        <dbReference type="ARBA" id="ARBA00009179"/>
    </source>
</evidence>
<evidence type="ECO:0000256" key="3">
    <source>
        <dbReference type="ARBA" id="ARBA00022801"/>
    </source>
</evidence>
<evidence type="ECO:0000256" key="4">
    <source>
        <dbReference type="ARBA" id="ARBA00022825"/>
    </source>
</evidence>
<keyword evidence="6" id="KW-0732">Signal</keyword>
<dbReference type="InterPro" id="IPR055210">
    <property type="entry name" value="CtpA/B_N"/>
</dbReference>
<dbReference type="CDD" id="cd07560">
    <property type="entry name" value="Peptidase_S41_CPP"/>
    <property type="match status" value="1"/>
</dbReference>
<evidence type="ECO:0000256" key="2">
    <source>
        <dbReference type="ARBA" id="ARBA00022670"/>
    </source>
</evidence>
<dbReference type="PANTHER" id="PTHR32060:SF30">
    <property type="entry name" value="CARBOXY-TERMINAL PROCESSING PROTEASE CTPA"/>
    <property type="match status" value="1"/>
</dbReference>
<keyword evidence="9" id="KW-1185">Reference proteome</keyword>
<dbReference type="AlphaFoldDB" id="A0A6B8RJP4"/>
<dbReference type="GO" id="GO:0030288">
    <property type="term" value="C:outer membrane-bounded periplasmic space"/>
    <property type="evidence" value="ECO:0007669"/>
    <property type="project" value="TreeGrafter"/>
</dbReference>
<dbReference type="PANTHER" id="PTHR32060">
    <property type="entry name" value="TAIL-SPECIFIC PROTEASE"/>
    <property type="match status" value="1"/>
</dbReference>
<dbReference type="EMBL" id="CP034235">
    <property type="protein sequence ID" value="QGQ95626.1"/>
    <property type="molecule type" value="Genomic_DNA"/>
</dbReference>
<keyword evidence="3 5" id="KW-0378">Hydrolase</keyword>
<evidence type="ECO:0000256" key="5">
    <source>
        <dbReference type="RuleBase" id="RU004404"/>
    </source>
</evidence>
<gene>
    <name evidence="8" type="ORF">EHS13_12400</name>
</gene>
<sequence length="481" mass="52624">MQRYRFICITMLILLIAGLSPFSLSAKAAEADSSSKINEILQMIHTNHLSDASEEDLIEAAIQGMVDSLDDPYTEYFSKDELADYLKAVEGGYLGIGITMAHDENGVYIADVAKASPASQIGLLKGDYIQRINEKKLTFNNSDIVFEEALSGSVEGSKITLSIKRGNEIKSFTIPLKTMDIPTVTAKMLPEGVGYLALSGFTADADKAFTAALNELKSQRMKSLIIDLRYNGGGYIETAKAIAAHFIKDQLLMTIRNKDGLEKPIMVSGGTKADYPIVILVNEYSASASEVFAGAMQDYKLAEIVGVNTYGKGVTQNIMPVYNGGALKITTEEYFTPKDNPVNHIGIKPDHEVKGDVAQMIKAYYAAGAKKVQLKLTKTDYTLNQIQFAGYGVEAYIEKNKDIFVPTRLIMAIADGVVGWDNESKLMVLTNGKVTTMLATNSVNILMRDGISYVSASYIHSKFPEISWTFINKTVILEASH</sequence>
<dbReference type="InterPro" id="IPR001478">
    <property type="entry name" value="PDZ"/>
</dbReference>
<dbReference type="InterPro" id="IPR005151">
    <property type="entry name" value="Tail-specific_protease"/>
</dbReference>
<dbReference type="Pfam" id="PF13180">
    <property type="entry name" value="PDZ_2"/>
    <property type="match status" value="1"/>
</dbReference>
<dbReference type="Pfam" id="PF03572">
    <property type="entry name" value="Peptidase_S41"/>
    <property type="match status" value="1"/>
</dbReference>
<dbReference type="Gene3D" id="3.30.750.44">
    <property type="match status" value="1"/>
</dbReference>
<evidence type="ECO:0000313" key="9">
    <source>
        <dbReference type="Proteomes" id="UP000426246"/>
    </source>
</evidence>
<dbReference type="GO" id="GO:0006508">
    <property type="term" value="P:proteolysis"/>
    <property type="evidence" value="ECO:0007669"/>
    <property type="project" value="UniProtKB-KW"/>
</dbReference>
<dbReference type="SUPFAM" id="SSF52096">
    <property type="entry name" value="ClpP/crotonase"/>
    <property type="match status" value="1"/>
</dbReference>
<dbReference type="NCBIfam" id="TIGR00225">
    <property type="entry name" value="prc"/>
    <property type="match status" value="1"/>
</dbReference>
<evidence type="ECO:0000259" key="7">
    <source>
        <dbReference type="PROSITE" id="PS50106"/>
    </source>
</evidence>
<accession>A0A6B8RJP4</accession>
<evidence type="ECO:0000256" key="6">
    <source>
        <dbReference type="SAM" id="SignalP"/>
    </source>
</evidence>
<dbReference type="SMART" id="SM00228">
    <property type="entry name" value="PDZ"/>
    <property type="match status" value="1"/>
</dbReference>
<dbReference type="SUPFAM" id="SSF50156">
    <property type="entry name" value="PDZ domain-like"/>
    <property type="match status" value="1"/>
</dbReference>
<feature type="chain" id="PRO_5025413394" evidence="6">
    <location>
        <begin position="29"/>
        <end position="481"/>
    </location>
</feature>
<dbReference type="Gene3D" id="2.30.42.10">
    <property type="match status" value="1"/>
</dbReference>
<feature type="domain" description="PDZ" evidence="7">
    <location>
        <begin position="82"/>
        <end position="137"/>
    </location>
</feature>